<dbReference type="InterPro" id="IPR050682">
    <property type="entry name" value="ModA/WtpA"/>
</dbReference>
<accession>C9LWG3</accession>
<dbReference type="PANTHER" id="PTHR30632:SF0">
    <property type="entry name" value="SULFATE-BINDING PROTEIN"/>
    <property type="match status" value="1"/>
</dbReference>
<name>C9LWG3_SELS3</name>
<proteinExistence type="inferred from homology"/>
<dbReference type="GO" id="GO:0015689">
    <property type="term" value="P:molybdate ion transport"/>
    <property type="evidence" value="ECO:0007669"/>
    <property type="project" value="InterPro"/>
</dbReference>
<evidence type="ECO:0000313" key="7">
    <source>
        <dbReference type="EMBL" id="EEX76813.1"/>
    </source>
</evidence>
<organism evidence="7 8">
    <name type="scientific">Selenomonas sputigena (strain ATCC 35185 / DSM 20758 / CCUG 44933 / VPI D19B-28)</name>
    <dbReference type="NCBI Taxonomy" id="546271"/>
    <lineage>
        <taxon>Bacteria</taxon>
        <taxon>Bacillati</taxon>
        <taxon>Bacillota</taxon>
        <taxon>Negativicutes</taxon>
        <taxon>Selenomonadales</taxon>
        <taxon>Selenomonadaceae</taxon>
        <taxon>Selenomonas</taxon>
    </lineage>
</organism>
<evidence type="ECO:0000256" key="2">
    <source>
        <dbReference type="ARBA" id="ARBA00022505"/>
    </source>
</evidence>
<dbReference type="InterPro" id="IPR041879">
    <property type="entry name" value="YvgL-like_PBP2"/>
</dbReference>
<dbReference type="GO" id="GO:0030973">
    <property type="term" value="F:molybdate ion binding"/>
    <property type="evidence" value="ECO:0007669"/>
    <property type="project" value="TreeGrafter"/>
</dbReference>
<evidence type="ECO:0000256" key="4">
    <source>
        <dbReference type="ARBA" id="ARBA00022729"/>
    </source>
</evidence>
<feature type="chain" id="PRO_5038739186" evidence="6">
    <location>
        <begin position="28"/>
        <end position="273"/>
    </location>
</feature>
<protein>
    <submittedName>
        <fullName evidence="7">Molybdate ABC transporter, periplasmic molybdate-binding protein</fullName>
    </submittedName>
</protein>
<dbReference type="Proteomes" id="UP000003505">
    <property type="component" value="Unassembled WGS sequence"/>
</dbReference>
<dbReference type="PROSITE" id="PS51257">
    <property type="entry name" value="PROKAR_LIPOPROTEIN"/>
    <property type="match status" value="1"/>
</dbReference>
<feature type="binding site" evidence="5">
    <location>
        <position position="189"/>
    </location>
    <ligand>
        <name>molybdate</name>
        <dbReference type="ChEBI" id="CHEBI:36264"/>
    </ligand>
</feature>
<reference evidence="7 8" key="1">
    <citation type="submission" date="2009-09" db="EMBL/GenBank/DDBJ databases">
        <authorList>
            <person name="Weinstock G."/>
            <person name="Sodergren E."/>
            <person name="Clifton S."/>
            <person name="Fulton L."/>
            <person name="Fulton B."/>
            <person name="Courtney L."/>
            <person name="Fronick C."/>
            <person name="Harrison M."/>
            <person name="Strong C."/>
            <person name="Farmer C."/>
            <person name="Delahaunty K."/>
            <person name="Markovic C."/>
            <person name="Hall O."/>
            <person name="Minx P."/>
            <person name="Tomlinson C."/>
            <person name="Mitreva M."/>
            <person name="Nelson J."/>
            <person name="Hou S."/>
            <person name="Wollam A."/>
            <person name="Pepin K.H."/>
            <person name="Johnson M."/>
            <person name="Bhonagiri V."/>
            <person name="Nash W.E."/>
            <person name="Warren W."/>
            <person name="Chinwalla A."/>
            <person name="Mardis E.R."/>
            <person name="Wilson R.K."/>
        </authorList>
    </citation>
    <scope>NUCLEOTIDE SEQUENCE [LARGE SCALE GENOMIC DNA]</scope>
    <source>
        <strain evidence="8">ATCC 35185 / DSM 20758 / VPI D19B-28</strain>
    </source>
</reference>
<evidence type="ECO:0000256" key="1">
    <source>
        <dbReference type="ARBA" id="ARBA00009175"/>
    </source>
</evidence>
<comment type="caution">
    <text evidence="7">The sequence shown here is derived from an EMBL/GenBank/DDBJ whole genome shotgun (WGS) entry which is preliminary data.</text>
</comment>
<dbReference type="SUPFAM" id="SSF53850">
    <property type="entry name" value="Periplasmic binding protein-like II"/>
    <property type="match status" value="1"/>
</dbReference>
<dbReference type="NCBIfam" id="TIGR01256">
    <property type="entry name" value="modA"/>
    <property type="match status" value="1"/>
</dbReference>
<dbReference type="STRING" id="546271.Selsp_0709"/>
<dbReference type="GO" id="GO:0046872">
    <property type="term" value="F:metal ion binding"/>
    <property type="evidence" value="ECO:0007669"/>
    <property type="project" value="UniProtKB-KW"/>
</dbReference>
<dbReference type="InterPro" id="IPR005950">
    <property type="entry name" value="ModA"/>
</dbReference>
<dbReference type="FunFam" id="3.40.190.10:FF:000035">
    <property type="entry name" value="Molybdate ABC transporter substrate-binding protein"/>
    <property type="match status" value="1"/>
</dbReference>
<feature type="binding site" evidence="5">
    <location>
        <position position="52"/>
    </location>
    <ligand>
        <name>molybdate</name>
        <dbReference type="ChEBI" id="CHEBI:36264"/>
    </ligand>
</feature>
<dbReference type="PANTHER" id="PTHR30632">
    <property type="entry name" value="MOLYBDATE-BINDING PERIPLASMIC PROTEIN"/>
    <property type="match status" value="1"/>
</dbReference>
<dbReference type="GO" id="GO:1901359">
    <property type="term" value="F:tungstate binding"/>
    <property type="evidence" value="ECO:0007669"/>
    <property type="project" value="UniProtKB-ARBA"/>
</dbReference>
<evidence type="ECO:0000256" key="6">
    <source>
        <dbReference type="SAM" id="SignalP"/>
    </source>
</evidence>
<keyword evidence="4 6" id="KW-0732">Signal</keyword>
<comment type="similarity">
    <text evidence="1">Belongs to the bacterial solute-binding protein ModA family.</text>
</comment>
<dbReference type="CDD" id="cd13537">
    <property type="entry name" value="PBP2_YvgL_like"/>
    <property type="match status" value="1"/>
</dbReference>
<dbReference type="Pfam" id="PF13531">
    <property type="entry name" value="SBP_bac_11"/>
    <property type="match status" value="1"/>
</dbReference>
<feature type="signal peptide" evidence="6">
    <location>
        <begin position="1"/>
        <end position="27"/>
    </location>
</feature>
<sequence length="273" mass="28783">MIFTEERSFSMKKIALLLSCLALFVLAGCGTTPSASDAKKDSVELQVSAAASLTDAMNELAIEYAKEHPQTKLVFNFGSSGALQQAIENGGSADLFFSAAQKQMDALEKAGLLADGTRKNLLENEVVLIVPKDGGKAITSFDALATPAASRIALGEPKGVPVGQYTEEILTKLGILDQVKAKAVYGSDVRQVLSWTETGDADCGVVYATDAAISDKVKVAAKAPAGSHKPVIYPAAILKDTKHMDEAKSFLDFVSSEKGMAILEKYGFKAAGK</sequence>
<dbReference type="OrthoDB" id="9785015at2"/>
<keyword evidence="3 5" id="KW-0479">Metal-binding</keyword>
<dbReference type="AlphaFoldDB" id="C9LWG3"/>
<evidence type="ECO:0000256" key="5">
    <source>
        <dbReference type="PIRSR" id="PIRSR004846-1"/>
    </source>
</evidence>
<feature type="binding site" evidence="5">
    <location>
        <position position="80"/>
    </location>
    <ligand>
        <name>molybdate</name>
        <dbReference type="ChEBI" id="CHEBI:36264"/>
    </ligand>
</feature>
<evidence type="ECO:0000313" key="8">
    <source>
        <dbReference type="Proteomes" id="UP000003505"/>
    </source>
</evidence>
<evidence type="ECO:0000256" key="3">
    <source>
        <dbReference type="ARBA" id="ARBA00022723"/>
    </source>
</evidence>
<gene>
    <name evidence="7" type="primary">modA</name>
    <name evidence="7" type="ORF">SELSPUOL_01817</name>
</gene>
<dbReference type="PIRSF" id="PIRSF004846">
    <property type="entry name" value="ModA"/>
    <property type="match status" value="1"/>
</dbReference>
<dbReference type="eggNOG" id="COG0725">
    <property type="taxonomic scope" value="Bacteria"/>
</dbReference>
<dbReference type="EMBL" id="ACKP02000043">
    <property type="protein sequence ID" value="EEX76813.1"/>
    <property type="molecule type" value="Genomic_DNA"/>
</dbReference>
<keyword evidence="2 5" id="KW-0500">Molybdenum</keyword>
<dbReference type="Gene3D" id="3.40.190.10">
    <property type="entry name" value="Periplasmic binding protein-like II"/>
    <property type="match status" value="2"/>
</dbReference>
<feature type="binding site" evidence="5">
    <location>
        <position position="207"/>
    </location>
    <ligand>
        <name>molybdate</name>
        <dbReference type="ChEBI" id="CHEBI:36264"/>
    </ligand>
</feature>